<dbReference type="EC" id="2.1.2.11" evidence="8"/>
<dbReference type="GO" id="GO:0008168">
    <property type="term" value="F:methyltransferase activity"/>
    <property type="evidence" value="ECO:0007669"/>
    <property type="project" value="UniProtKB-KW"/>
</dbReference>
<feature type="binding site" evidence="8 10">
    <location>
        <position position="112"/>
    </location>
    <ligand>
        <name>3-methyl-2-oxobutanoate</name>
        <dbReference type="ChEBI" id="CHEBI:11851"/>
    </ligand>
</feature>
<comment type="catalytic activity">
    <reaction evidence="8">
        <text>(6R)-5,10-methylene-5,6,7,8-tetrahydrofolate + 3-methyl-2-oxobutanoate + H2O = 2-dehydropantoate + (6S)-5,6,7,8-tetrahydrofolate</text>
        <dbReference type="Rhea" id="RHEA:11824"/>
        <dbReference type="ChEBI" id="CHEBI:11561"/>
        <dbReference type="ChEBI" id="CHEBI:11851"/>
        <dbReference type="ChEBI" id="CHEBI:15377"/>
        <dbReference type="ChEBI" id="CHEBI:15636"/>
        <dbReference type="ChEBI" id="CHEBI:57453"/>
        <dbReference type="EC" id="2.1.2.11"/>
    </reaction>
</comment>
<reference evidence="13 15" key="1">
    <citation type="submission" date="2016-11" db="EMBL/GenBank/DDBJ databases">
        <authorList>
            <person name="Jaros S."/>
            <person name="Januszkiewicz K."/>
            <person name="Wedrychowicz H."/>
        </authorList>
    </citation>
    <scope>NUCLEOTIDE SEQUENCE [LARGE SCALE GENOMIC DNA]</scope>
    <source>
        <strain evidence="13">NVI 5450</strain>
    </source>
</reference>
<evidence type="ECO:0000256" key="10">
    <source>
        <dbReference type="PIRSR" id="PIRSR000388-2"/>
    </source>
</evidence>
<comment type="subunit">
    <text evidence="3 8">Homodecamer; pentamer of dimers.</text>
</comment>
<keyword evidence="6 8" id="KW-0479">Metal-binding</keyword>
<keyword evidence="5 8" id="KW-0808">Transferase</keyword>
<dbReference type="EMBL" id="FPLD01000052">
    <property type="protein sequence ID" value="SGY97058.1"/>
    <property type="molecule type" value="Genomic_DNA"/>
</dbReference>
<feature type="binding site" evidence="8 11">
    <location>
        <position position="84"/>
    </location>
    <ligand>
        <name>Mg(2+)</name>
        <dbReference type="ChEBI" id="CHEBI:18420"/>
    </ligand>
</feature>
<proteinExistence type="inferred from homology"/>
<sequence>MSKVTVSKLLKMKQAGQKFASITAYDASFSALFDEAGVPVLLVGDSMGMVLQGHSDTLPVTVTDIAYHTRCVRAGATNSLVIADMPFMSYATKEQTLTNATTLMQAGANMVKVEGGEWLVESVAALTERGIPVCGHLGLTPQSVHVFGGFKVQGRAQDKADEMVEHALSLQAAGIQLLVVECIPAPLAKRISEALTIPVIGIGAGRDTDGQILVMHDAFGISKGFVPKFSKNFLAETGDMRKAVIAYIDEVAAQTFPADEHMFS</sequence>
<evidence type="ECO:0000313" key="13">
    <source>
        <dbReference type="EMBL" id="SGY97058.1"/>
    </source>
</evidence>
<evidence type="ECO:0000313" key="14">
    <source>
        <dbReference type="Proteomes" id="UP000182660"/>
    </source>
</evidence>
<feature type="binding site" evidence="8 11">
    <location>
        <position position="114"/>
    </location>
    <ligand>
        <name>Mg(2+)</name>
        <dbReference type="ChEBI" id="CHEBI:18420"/>
    </ligand>
</feature>
<dbReference type="UniPathway" id="UPA00028">
    <property type="reaction ID" value="UER00003"/>
</dbReference>
<dbReference type="PANTHER" id="PTHR20881">
    <property type="entry name" value="3-METHYL-2-OXOBUTANOATE HYDROXYMETHYLTRANSFERASE"/>
    <property type="match status" value="1"/>
</dbReference>
<comment type="pathway">
    <text evidence="1 8">Cofactor biosynthesis; (R)-pantothenate biosynthesis; (R)-pantoate from 3-methyl-2-oxobutanoate: step 1/2.</text>
</comment>
<dbReference type="InterPro" id="IPR003700">
    <property type="entry name" value="Pantoate_hydroxy_MeTrfase"/>
</dbReference>
<evidence type="ECO:0000256" key="6">
    <source>
        <dbReference type="ARBA" id="ARBA00022723"/>
    </source>
</evidence>
<dbReference type="HOGENOM" id="CLU_036645_1_0_6"/>
<name>A0A090IGY0_9GAMM</name>
<reference evidence="12 14" key="2">
    <citation type="submission" date="2016-11" db="EMBL/GenBank/DDBJ databases">
        <authorList>
            <person name="Klemetsen T."/>
        </authorList>
    </citation>
    <scope>NUCLEOTIDE SEQUENCE [LARGE SCALE GENOMIC DNA]</scope>
    <source>
        <strain evidence="12">MT 2528</strain>
    </source>
</reference>
<accession>A0A090IGY0</accession>
<dbReference type="Pfam" id="PF02548">
    <property type="entry name" value="Pantoate_transf"/>
    <property type="match status" value="1"/>
</dbReference>
<dbReference type="EMBL" id="FPLJ01000041">
    <property type="protein sequence ID" value="SGY89249.1"/>
    <property type="molecule type" value="Genomic_DNA"/>
</dbReference>
<dbReference type="InterPro" id="IPR015813">
    <property type="entry name" value="Pyrv/PenolPyrv_kinase-like_dom"/>
</dbReference>
<dbReference type="CDD" id="cd06557">
    <property type="entry name" value="KPHMT-like"/>
    <property type="match status" value="1"/>
</dbReference>
<keyword evidence="13" id="KW-0489">Methyltransferase</keyword>
<dbReference type="GO" id="GO:0000287">
    <property type="term" value="F:magnesium ion binding"/>
    <property type="evidence" value="ECO:0007669"/>
    <property type="project" value="TreeGrafter"/>
</dbReference>
<protein>
    <recommendedName>
        <fullName evidence="8">3-methyl-2-oxobutanoate hydroxymethyltransferase</fullName>
        <ecNumber evidence="8">2.1.2.11</ecNumber>
    </recommendedName>
    <alternativeName>
        <fullName evidence="8">Ketopantoate hydroxymethyltransferase</fullName>
        <shortName evidence="8">KPHMT</shortName>
    </alternativeName>
</protein>
<dbReference type="KEGG" id="mvs:MVIS_3591"/>
<dbReference type="GO" id="GO:0003864">
    <property type="term" value="F:3-methyl-2-oxobutanoate hydroxymethyltransferase activity"/>
    <property type="evidence" value="ECO:0007669"/>
    <property type="project" value="UniProtKB-UniRule"/>
</dbReference>
<dbReference type="PIRSF" id="PIRSF000388">
    <property type="entry name" value="Pantoate_hydroxy_MeTrfase"/>
    <property type="match status" value="1"/>
</dbReference>
<keyword evidence="14" id="KW-1185">Reference proteome</keyword>
<evidence type="ECO:0000256" key="7">
    <source>
        <dbReference type="ARBA" id="ARBA00056497"/>
    </source>
</evidence>
<keyword evidence="8 11" id="KW-0460">Magnesium</keyword>
<dbReference type="NCBIfam" id="NF001452">
    <property type="entry name" value="PRK00311.1"/>
    <property type="match status" value="1"/>
</dbReference>
<feature type="active site" description="Proton acceptor" evidence="8 9">
    <location>
        <position position="181"/>
    </location>
</feature>
<organism evidence="13 15">
    <name type="scientific">Moritella viscosa</name>
    <dbReference type="NCBI Taxonomy" id="80854"/>
    <lineage>
        <taxon>Bacteria</taxon>
        <taxon>Pseudomonadati</taxon>
        <taxon>Pseudomonadota</taxon>
        <taxon>Gammaproteobacteria</taxon>
        <taxon>Alteromonadales</taxon>
        <taxon>Moritellaceae</taxon>
        <taxon>Moritella</taxon>
    </lineage>
</organism>
<evidence type="ECO:0000256" key="2">
    <source>
        <dbReference type="ARBA" id="ARBA00008676"/>
    </source>
</evidence>
<dbReference type="HAMAP" id="MF_00156">
    <property type="entry name" value="PanB"/>
    <property type="match status" value="1"/>
</dbReference>
<evidence type="ECO:0000256" key="11">
    <source>
        <dbReference type="PIRSR" id="PIRSR000388-3"/>
    </source>
</evidence>
<dbReference type="NCBIfam" id="TIGR00222">
    <property type="entry name" value="panB"/>
    <property type="match status" value="1"/>
</dbReference>
<feature type="binding site" evidence="8 11">
    <location>
        <position position="45"/>
    </location>
    <ligand>
        <name>Mg(2+)</name>
        <dbReference type="ChEBI" id="CHEBI:18420"/>
    </ligand>
</feature>
<comment type="similarity">
    <text evidence="2 8">Belongs to the PanB family.</text>
</comment>
<dbReference type="STRING" id="80854.MVIS_3591"/>
<dbReference type="GO" id="GO:0015940">
    <property type="term" value="P:pantothenate biosynthetic process"/>
    <property type="evidence" value="ECO:0007669"/>
    <property type="project" value="UniProtKB-UniRule"/>
</dbReference>
<dbReference type="Proteomes" id="UP000183794">
    <property type="component" value="Unassembled WGS sequence"/>
</dbReference>
<dbReference type="GO" id="GO:0032259">
    <property type="term" value="P:methylation"/>
    <property type="evidence" value="ECO:0007669"/>
    <property type="project" value="UniProtKB-KW"/>
</dbReference>
<dbReference type="SUPFAM" id="SSF51621">
    <property type="entry name" value="Phosphoenolpyruvate/pyruvate domain"/>
    <property type="match status" value="1"/>
</dbReference>
<dbReference type="GeneID" id="61295596"/>
<feature type="binding site" evidence="8 10">
    <location>
        <position position="84"/>
    </location>
    <ligand>
        <name>3-methyl-2-oxobutanoate</name>
        <dbReference type="ChEBI" id="CHEBI:11851"/>
    </ligand>
</feature>
<dbReference type="RefSeq" id="WP_045111595.1">
    <property type="nucleotide sequence ID" value="NZ_CAWQZC010000113.1"/>
</dbReference>
<comment type="cofactor">
    <cofactor evidence="8 11">
        <name>Mg(2+)</name>
        <dbReference type="ChEBI" id="CHEBI:18420"/>
    </cofactor>
    <text evidence="8 11">Binds 1 Mg(2+) ion per subunit.</text>
</comment>
<dbReference type="InterPro" id="IPR040442">
    <property type="entry name" value="Pyrv_kinase-like_dom_sf"/>
</dbReference>
<dbReference type="Proteomes" id="UP000182660">
    <property type="component" value="Unassembled WGS sequence"/>
</dbReference>
<evidence type="ECO:0000256" key="8">
    <source>
        <dbReference type="HAMAP-Rule" id="MF_00156"/>
    </source>
</evidence>
<keyword evidence="4 8" id="KW-0566">Pantothenate biosynthesis</keyword>
<gene>
    <name evidence="8" type="primary">panB</name>
    <name evidence="12" type="ORF">MT2528_1689</name>
    <name evidence="13" type="ORF">NVI5450_1914</name>
</gene>
<comment type="function">
    <text evidence="7 8">Catalyzes the reversible reaction in which hydroxymethyl group from 5,10-methylenetetrahydrofolate is transferred onto alpha-ketoisovalerate to form ketopantoate.</text>
</comment>
<evidence type="ECO:0000256" key="1">
    <source>
        <dbReference type="ARBA" id="ARBA00005033"/>
    </source>
</evidence>
<evidence type="ECO:0000313" key="15">
    <source>
        <dbReference type="Proteomes" id="UP000183794"/>
    </source>
</evidence>
<feature type="binding site" evidence="8 10">
    <location>
        <begin position="45"/>
        <end position="46"/>
    </location>
    <ligand>
        <name>3-methyl-2-oxobutanoate</name>
        <dbReference type="ChEBI" id="CHEBI:11851"/>
    </ligand>
</feature>
<dbReference type="GO" id="GO:0005737">
    <property type="term" value="C:cytoplasm"/>
    <property type="evidence" value="ECO:0007669"/>
    <property type="project" value="UniProtKB-SubCell"/>
</dbReference>
<dbReference type="PANTHER" id="PTHR20881:SF0">
    <property type="entry name" value="3-METHYL-2-OXOBUTANOATE HYDROXYMETHYLTRANSFERASE"/>
    <property type="match status" value="1"/>
</dbReference>
<evidence type="ECO:0000256" key="4">
    <source>
        <dbReference type="ARBA" id="ARBA00022655"/>
    </source>
</evidence>
<dbReference type="FunFam" id="3.20.20.60:FF:000003">
    <property type="entry name" value="3-methyl-2-oxobutanoate hydroxymethyltransferase"/>
    <property type="match status" value="1"/>
</dbReference>
<evidence type="ECO:0000313" key="12">
    <source>
        <dbReference type="EMBL" id="SGY89249.1"/>
    </source>
</evidence>
<dbReference type="AlphaFoldDB" id="A0A090IGY0"/>
<evidence type="ECO:0000256" key="3">
    <source>
        <dbReference type="ARBA" id="ARBA00011424"/>
    </source>
</evidence>
<dbReference type="PATRIC" id="fig|80854.5.peg.3801"/>
<dbReference type="OrthoDB" id="9781789at2"/>
<keyword evidence="8" id="KW-0963">Cytoplasm</keyword>
<comment type="subcellular location">
    <subcellularLocation>
        <location evidence="8">Cytoplasm</location>
    </subcellularLocation>
</comment>
<evidence type="ECO:0000256" key="9">
    <source>
        <dbReference type="PIRSR" id="PIRSR000388-1"/>
    </source>
</evidence>
<evidence type="ECO:0000256" key="5">
    <source>
        <dbReference type="ARBA" id="ARBA00022679"/>
    </source>
</evidence>
<dbReference type="Gene3D" id="3.20.20.60">
    <property type="entry name" value="Phosphoenolpyruvate-binding domains"/>
    <property type="match status" value="1"/>
</dbReference>